<evidence type="ECO:0000313" key="2">
    <source>
        <dbReference type="Proteomes" id="UP000274358"/>
    </source>
</evidence>
<reference evidence="1 2" key="1">
    <citation type="submission" date="2018-12" db="EMBL/GenBank/DDBJ databases">
        <title>Dyella dinghuensis sp. nov. DHOA06 and Dyella choica sp. nov. 4M-K27, isolated from forest soil.</title>
        <authorList>
            <person name="Qiu L.-H."/>
            <person name="Gao Z.-H."/>
        </authorList>
    </citation>
    <scope>NUCLEOTIDE SEQUENCE [LARGE SCALE GENOMIC DNA]</scope>
    <source>
        <strain evidence="1 2">4M-K27</strain>
    </source>
</reference>
<organism evidence="1 2">
    <name type="scientific">Dyella choica</name>
    <dbReference type="NCBI Taxonomy" id="1927959"/>
    <lineage>
        <taxon>Bacteria</taxon>
        <taxon>Pseudomonadati</taxon>
        <taxon>Pseudomonadota</taxon>
        <taxon>Gammaproteobacteria</taxon>
        <taxon>Lysobacterales</taxon>
        <taxon>Rhodanobacteraceae</taxon>
        <taxon>Dyella</taxon>
    </lineage>
</organism>
<sequence>MGETLLAAVVSLRAVDYLELVDWSGRMVRDDKRGSVAPEVPAALAQLGLRERQWQSQMLGIEIDTGGRWGRWSP</sequence>
<protein>
    <submittedName>
        <fullName evidence="1">Uncharacterized protein</fullName>
    </submittedName>
</protein>
<proteinExistence type="predicted"/>
<name>A0A3S0Q4B0_9GAMM</name>
<gene>
    <name evidence="1" type="ORF">EKH80_13900</name>
</gene>
<dbReference type="EMBL" id="RYYV01000009">
    <property type="protein sequence ID" value="RUL74567.1"/>
    <property type="molecule type" value="Genomic_DNA"/>
</dbReference>
<dbReference type="Proteomes" id="UP000274358">
    <property type="component" value="Unassembled WGS sequence"/>
</dbReference>
<comment type="caution">
    <text evidence="1">The sequence shown here is derived from an EMBL/GenBank/DDBJ whole genome shotgun (WGS) entry which is preliminary data.</text>
</comment>
<evidence type="ECO:0000313" key="1">
    <source>
        <dbReference type="EMBL" id="RUL74567.1"/>
    </source>
</evidence>
<dbReference type="AlphaFoldDB" id="A0A3S0Q4B0"/>
<accession>A0A3S0Q4B0</accession>
<keyword evidence="2" id="KW-1185">Reference proteome</keyword>